<feature type="domain" description="Glycosyltransferase 2-like" evidence="2">
    <location>
        <begin position="184"/>
        <end position="269"/>
    </location>
</feature>
<dbReference type="PANTHER" id="PTHR16779">
    <property type="entry name" value="BETA-1,4-MANNOSYLTRANSFERASE EGH"/>
    <property type="match status" value="1"/>
</dbReference>
<dbReference type="Pfam" id="PF13632">
    <property type="entry name" value="Glyco_trans_2_3"/>
    <property type="match status" value="1"/>
</dbReference>
<dbReference type="Proteomes" id="UP001516400">
    <property type="component" value="Unassembled WGS sequence"/>
</dbReference>
<evidence type="ECO:0000313" key="4">
    <source>
        <dbReference type="Proteomes" id="UP001516400"/>
    </source>
</evidence>
<protein>
    <recommendedName>
        <fullName evidence="2">Glycosyltransferase 2-like domain-containing protein</fullName>
    </recommendedName>
</protein>
<evidence type="ECO:0000259" key="2">
    <source>
        <dbReference type="Pfam" id="PF13632"/>
    </source>
</evidence>
<keyword evidence="4" id="KW-1185">Reference proteome</keyword>
<evidence type="ECO:0000313" key="3">
    <source>
        <dbReference type="EMBL" id="KAL3267012.1"/>
    </source>
</evidence>
<organism evidence="3 4">
    <name type="scientific">Cryptolaemus montrouzieri</name>
    <dbReference type="NCBI Taxonomy" id="559131"/>
    <lineage>
        <taxon>Eukaryota</taxon>
        <taxon>Metazoa</taxon>
        <taxon>Ecdysozoa</taxon>
        <taxon>Arthropoda</taxon>
        <taxon>Hexapoda</taxon>
        <taxon>Insecta</taxon>
        <taxon>Pterygota</taxon>
        <taxon>Neoptera</taxon>
        <taxon>Endopterygota</taxon>
        <taxon>Coleoptera</taxon>
        <taxon>Polyphaga</taxon>
        <taxon>Cucujiformia</taxon>
        <taxon>Coccinelloidea</taxon>
        <taxon>Coccinellidae</taxon>
        <taxon>Scymninae</taxon>
        <taxon>Scymnini</taxon>
        <taxon>Cryptolaemus</taxon>
    </lineage>
</organism>
<accession>A0ABD2ML73</accession>
<evidence type="ECO:0000256" key="1">
    <source>
        <dbReference type="SAM" id="Phobius"/>
    </source>
</evidence>
<proteinExistence type="predicted"/>
<keyword evidence="1" id="KW-1133">Transmembrane helix</keyword>
<dbReference type="PANTHER" id="PTHR16779:SF1">
    <property type="entry name" value="BETA-1,4-MANNOSYLTRANSFERASE EGH"/>
    <property type="match status" value="1"/>
</dbReference>
<feature type="transmembrane region" description="Helical" evidence="1">
    <location>
        <begin position="12"/>
        <end position="31"/>
    </location>
</feature>
<keyword evidence="1" id="KW-0812">Transmembrane</keyword>
<dbReference type="EMBL" id="JABFTP020000001">
    <property type="protein sequence ID" value="KAL3267012.1"/>
    <property type="molecule type" value="Genomic_DNA"/>
</dbReference>
<dbReference type="InterPro" id="IPR027389">
    <property type="entry name" value="B_mannosylTrfase_Bre-3/Egh"/>
</dbReference>
<dbReference type="InterPro" id="IPR001173">
    <property type="entry name" value="Glyco_trans_2-like"/>
</dbReference>
<gene>
    <name evidence="3" type="ORF">HHI36_011160</name>
</gene>
<sequence>MLDSKTKHYLHCSLFIFFIFIFEVVSGGLRFDKSVYEINPWVRYGYLGATILYFLRFVAFLSLPQVFFNFIGLTFYNAFPDKVVLKGSPLLAPFVCFRVVTRGDFPHLVRTNVNRNKNKCIDAGLENFLIQVVTDKPIGLEQDKRVQEIVVPMTYRTKTGALFKARALQYCLEDDINILNDTDWLVHLDEETILTENSVRGILNFVMDGKHQFGQGLITYANEEVVNWITTLADTFRVTDDMGKLKFQFRMFHKPLFSWKGSFVVTQIRRLFEAKTAAFGEKESAVPSRQCWCAHLSSHDGQKSRIGMRTATPYI</sequence>
<reference evidence="3 4" key="1">
    <citation type="journal article" date="2021" name="BMC Biol.">
        <title>Horizontally acquired antibacterial genes associated with adaptive radiation of ladybird beetles.</title>
        <authorList>
            <person name="Li H.S."/>
            <person name="Tang X.F."/>
            <person name="Huang Y.H."/>
            <person name="Xu Z.Y."/>
            <person name="Chen M.L."/>
            <person name="Du X.Y."/>
            <person name="Qiu B.Y."/>
            <person name="Chen P.T."/>
            <person name="Zhang W."/>
            <person name="Slipinski A."/>
            <person name="Escalona H.E."/>
            <person name="Waterhouse R.M."/>
            <person name="Zwick A."/>
            <person name="Pang H."/>
        </authorList>
    </citation>
    <scope>NUCLEOTIDE SEQUENCE [LARGE SCALE GENOMIC DNA]</scope>
    <source>
        <strain evidence="3">SYSU2018</strain>
    </source>
</reference>
<feature type="transmembrane region" description="Helical" evidence="1">
    <location>
        <begin position="51"/>
        <end position="76"/>
    </location>
</feature>
<name>A0ABD2ML73_9CUCU</name>
<keyword evidence="1" id="KW-0472">Membrane</keyword>
<dbReference type="AlphaFoldDB" id="A0ABD2ML73"/>
<comment type="caution">
    <text evidence="3">The sequence shown here is derived from an EMBL/GenBank/DDBJ whole genome shotgun (WGS) entry which is preliminary data.</text>
</comment>